<name>A0A820Q3X7_9BILA</name>
<keyword evidence="1" id="KW-0175">Coiled coil</keyword>
<keyword evidence="3" id="KW-0812">Transmembrane</keyword>
<evidence type="ECO:0000256" key="2">
    <source>
        <dbReference type="SAM" id="MobiDB-lite"/>
    </source>
</evidence>
<dbReference type="PANTHER" id="PTHR21301">
    <property type="entry name" value="REVERSE TRANSCRIPTASE"/>
    <property type="match status" value="1"/>
</dbReference>
<accession>A0A820Q3X7</accession>
<feature type="compositionally biased region" description="Polar residues" evidence="2">
    <location>
        <begin position="519"/>
        <end position="529"/>
    </location>
</feature>
<dbReference type="Proteomes" id="UP000663851">
    <property type="component" value="Unassembled WGS sequence"/>
</dbReference>
<feature type="region of interest" description="Disordered" evidence="2">
    <location>
        <begin position="507"/>
        <end position="561"/>
    </location>
</feature>
<organism evidence="4 5">
    <name type="scientific">Rotaria socialis</name>
    <dbReference type="NCBI Taxonomy" id="392032"/>
    <lineage>
        <taxon>Eukaryota</taxon>
        <taxon>Metazoa</taxon>
        <taxon>Spiralia</taxon>
        <taxon>Gnathifera</taxon>
        <taxon>Rotifera</taxon>
        <taxon>Eurotatoria</taxon>
        <taxon>Bdelloidea</taxon>
        <taxon>Philodinida</taxon>
        <taxon>Philodinidae</taxon>
        <taxon>Rotaria</taxon>
    </lineage>
</organism>
<feature type="coiled-coil region" evidence="1">
    <location>
        <begin position="1318"/>
        <end position="1405"/>
    </location>
</feature>
<comment type="caution">
    <text evidence="4">The sequence shown here is derived from an EMBL/GenBank/DDBJ whole genome shotgun (WGS) entry which is preliminary data.</text>
</comment>
<feature type="region of interest" description="Disordered" evidence="2">
    <location>
        <begin position="1490"/>
        <end position="1513"/>
    </location>
</feature>
<evidence type="ECO:0000313" key="5">
    <source>
        <dbReference type="Proteomes" id="UP000663851"/>
    </source>
</evidence>
<keyword evidence="3" id="KW-0472">Membrane</keyword>
<protein>
    <submittedName>
        <fullName evidence="4">Uncharacterized protein</fullName>
    </submittedName>
</protein>
<reference evidence="4" key="1">
    <citation type="submission" date="2021-02" db="EMBL/GenBank/DDBJ databases">
        <authorList>
            <person name="Nowell W R."/>
        </authorList>
    </citation>
    <scope>NUCLEOTIDE SEQUENCE</scope>
</reference>
<evidence type="ECO:0000313" key="4">
    <source>
        <dbReference type="EMBL" id="CAF4416813.1"/>
    </source>
</evidence>
<feature type="compositionally biased region" description="Low complexity" evidence="2">
    <location>
        <begin position="1490"/>
        <end position="1509"/>
    </location>
</feature>
<evidence type="ECO:0000256" key="1">
    <source>
        <dbReference type="SAM" id="Coils"/>
    </source>
</evidence>
<feature type="compositionally biased region" description="Low complexity" evidence="2">
    <location>
        <begin position="509"/>
        <end position="518"/>
    </location>
</feature>
<gene>
    <name evidence="4" type="ORF">HFQ381_LOCUS21257</name>
</gene>
<feature type="transmembrane region" description="Helical" evidence="3">
    <location>
        <begin position="1526"/>
        <end position="1549"/>
    </location>
</feature>
<proteinExistence type="predicted"/>
<dbReference type="PANTHER" id="PTHR21301:SF10">
    <property type="entry name" value="REVERSE TRANSCRIPTASE DOMAIN-CONTAINING PROTEIN"/>
    <property type="match status" value="1"/>
</dbReference>
<keyword evidence="3" id="KW-1133">Transmembrane helix</keyword>
<dbReference type="EMBL" id="CAJOBO010001888">
    <property type="protein sequence ID" value="CAF4416813.1"/>
    <property type="molecule type" value="Genomic_DNA"/>
</dbReference>
<feature type="coiled-coil region" evidence="1">
    <location>
        <begin position="651"/>
        <end position="682"/>
    </location>
</feature>
<evidence type="ECO:0000256" key="3">
    <source>
        <dbReference type="SAM" id="Phobius"/>
    </source>
</evidence>
<sequence length="1570" mass="187608">MDSILPCYPSSNDLLLTNVPTRELNEKQLEQRQRYGYYKTTMITTSQHDHHQWMTTLSQSWNIHRDVLEFNFRKLLTLVDRLAHRRMYHFSTNAQHEYLSLEEYKVALEFYLQMDHELFYMKTCSYQDSQSIENEPKNIFLTNERPPYGHYTMDACQQQSCCLCYPFHRLKQKPPSLLQRHRESQSTIQHIFVNGFRSILNCPAACTTQNTIYVLTCPCQQFDYIGETSLSLPHRLTYHRKHGNRIIKEFLLGKKLTNYINHGEIKSFETLVKDGMQLYQHSCHCSVAMQYFLDENPEYWPFIPQRMTDSDEQQQERELPVVDTNQYQFANDVPLPTNMNYHLTVEQKLDIEKFFQEKKYLHTPNFHLDLYEAKIIAVLPKHTSSTLRRVIEALFITQAQTKLNTFGHLDIEYSTMPISDNEELCYENLIFHSIIIMENLPRFNNIDWFDDIFDIVTIDDDMDDDRQEIERMIMEDYYEDLDFYSDQEDTEEEEEEQQPSIILDKMHGDQQQQQDQEQMLSQKLSQLSTEGHKRPLSTPSTSQEENPKKKICLPPTDIDVQHPEQTNQITSYLETMDDMFHRTMFHDNGRPLPNNLKNFIHCQHGIGVAQLHLKRWTRYREAGVQQQIWSNEVKKLFTMKEINEKQYAIYVEKYINKINQKLEELQQQKNTLKEDGRQWMTDIIEDKLNEFIETYRLLPSRMKSDYYLAQFEYDYQDQLLEREFLSLQPTEQQIEMATNLYKAYNEYIQTKYEFIELKHRVQCNQPTQTSVTQASSMLLMTLTSNPEFFHQDIDYENKQLQKYFNECMTKAIVDAEKKLYECQRSYQEQEKLASSILTSDSLMTIIQHRYRLAEEKYHGIQEFHLNYYLRQHFGQQSDDFNLAKISFLPTIIVHASMHDLNKEHLQLLSRGPTYVSPYQQLIEENLEKNYKPLQHDLNKLLVKSDVNLVQTIILQKQVKDLYMKMFSKTTTTTMISKAMLERAYYEQQLIDKIRNDLKSFNLILRRTANRRNVFYLGDRILFEKLCNEFMLETDRFELEMEINNDNVQETQDYLQGKIKSMNREFKTIFMDTKKYKDQLNRITVLIGKVELPYLYFLPDLWKQTTLDVKPMVMVTKQSATYRLGQFIDSILRTVINIHRQGRMFSNGSDFLRKFHEYIDRTHRLSSKTKFVTITIGNFYHMVSHDHMLNTLTDFFLQCYHLPCIENIQVTKVIQLISLFLHNNRFYYDGKIYRYRKGGPASSGLIETLSNIYLSRMEQCLIEQNSMHNEFYGRYQNQIFFTWNHSMDELDKILQSMTSKYKDYLDFHIQVQDKLTYLDIYLENRHADLDRQLQELEQQEQEQYNRLEQTLDLELKINDHQPSLFDMDEIKTKQLQHIETLKEYERNEQQRDYDLVLEQLKKYEQLERIQMKQRKIPSTNYHIRQRKQKLFQKVFKKNNQRADCVMPMNKNQATTIPMIVREKLSRVKPIVEELTTGNYMEYASLLETNTTTTTTTTTTQSPSTSPSTSPLNIMENQHDSYSSRTTLYGLSFGMAFLILLLTIYLIFMIFTKRSKYPTKMENSSSESIQFP</sequence>